<dbReference type="Pfam" id="PF00239">
    <property type="entry name" value="Resolvase"/>
    <property type="match status" value="1"/>
</dbReference>
<dbReference type="GO" id="GO:0000150">
    <property type="term" value="F:DNA strand exchange activity"/>
    <property type="evidence" value="ECO:0007669"/>
    <property type="project" value="InterPro"/>
</dbReference>
<dbReference type="PROSITE" id="PS51736">
    <property type="entry name" value="RECOMBINASES_3"/>
    <property type="match status" value="1"/>
</dbReference>
<dbReference type="Proteomes" id="UP001141183">
    <property type="component" value="Unassembled WGS sequence"/>
</dbReference>
<name>A0A9X3XIA0_9CLOT</name>
<feature type="domain" description="Recombinase" evidence="8">
    <location>
        <begin position="157"/>
        <end position="277"/>
    </location>
</feature>
<dbReference type="GO" id="GO:0003677">
    <property type="term" value="F:DNA binding"/>
    <property type="evidence" value="ECO:0007669"/>
    <property type="project" value="UniProtKB-KW"/>
</dbReference>
<dbReference type="InterPro" id="IPR050639">
    <property type="entry name" value="SSR_resolvase"/>
</dbReference>
<dbReference type="SUPFAM" id="SSF53041">
    <property type="entry name" value="Resolvase-like"/>
    <property type="match status" value="1"/>
</dbReference>
<dbReference type="Pfam" id="PF13408">
    <property type="entry name" value="Zn_ribbon_recom"/>
    <property type="match status" value="1"/>
</dbReference>
<keyword evidence="3" id="KW-0233">DNA recombination</keyword>
<gene>
    <name evidence="9" type="ORF">NE398_06770</name>
</gene>
<reference evidence="9" key="1">
    <citation type="submission" date="2022-05" db="EMBL/GenBank/DDBJ databases">
        <title>Draft genome sequence of Clostridium tertium strain CP3 isolated from Peru.</title>
        <authorList>
            <person name="Hurtado R."/>
            <person name="Lima L."/>
            <person name="Sousa T."/>
            <person name="Jaiswal A.K."/>
            <person name="Tiwari S."/>
            <person name="Maturrano L."/>
            <person name="Brenig B."/>
            <person name="Azevedo V."/>
        </authorList>
    </citation>
    <scope>NUCLEOTIDE SEQUENCE</scope>
    <source>
        <strain evidence="9">CP3</strain>
    </source>
</reference>
<dbReference type="PANTHER" id="PTHR30461:SF23">
    <property type="entry name" value="DNA RECOMBINASE-RELATED"/>
    <property type="match status" value="1"/>
</dbReference>
<dbReference type="InterPro" id="IPR038109">
    <property type="entry name" value="DNA_bind_recomb_sf"/>
</dbReference>
<dbReference type="Gene3D" id="3.40.50.1390">
    <property type="entry name" value="Resolvase, N-terminal catalytic domain"/>
    <property type="match status" value="1"/>
</dbReference>
<dbReference type="PANTHER" id="PTHR30461">
    <property type="entry name" value="DNA-INVERTASE FROM LAMBDOID PROPHAGE"/>
    <property type="match status" value="1"/>
</dbReference>
<evidence type="ECO:0000256" key="2">
    <source>
        <dbReference type="ARBA" id="ARBA00023125"/>
    </source>
</evidence>
<protein>
    <submittedName>
        <fullName evidence="9">Recombinase family protein</fullName>
    </submittedName>
</protein>
<dbReference type="Gene3D" id="3.90.1750.20">
    <property type="entry name" value="Putative Large Serine Recombinase, Chain B, Domain 2"/>
    <property type="match status" value="1"/>
</dbReference>
<accession>A0A9X3XIA0</accession>
<dbReference type="RefSeq" id="WP_272470174.1">
    <property type="nucleotide sequence ID" value="NZ_JAMRYU010000006.1"/>
</dbReference>
<sequence length="535" mass="62865">MKIAIYIRVSTHYQVDKDSLPLQREDLINYANYVLNSSDYEVFEDAGYSAKNTDRPAFQDMMRKIRNQEFTHILVWKIDRISRNLLDFCDMYEELKKHEVTFISKNEQFDTSSAMGEAMLKIILVFAELERKLTGERVKAVMLDRASKGLWNGAPVPLGYKWDEETKFPIPDENESLIIKSIFESYLENESTSIVRNYLNSNNIKTKKGGSWTTKTISDIIRNPFYIGTYRYNYRESARGKKKKEEEWIILKDNHEPIVNKDLFNKCNAIMDRNSLRSNSKFRANGKTHILSGLIKCEACSGNYYSKQDKANLDGFRPSLYVCSNRYNRNNCDQKTISEKNIYDFLLQLINNISSSEHNINYEEFKEKLLFKLDAKDINCKDLFEHVVVNKYNFYSINKKINKTNKYKNDIKQKELEKYKRALARLEDLYLFSDEGIANKDYILKKKNLEDKIKEIQDELNEEIDIDYSEINNDLLVTIVDNILLKKIDIKKAIGLVGRENLKEYFNYLLKEIRILDKKITSVTFKNGLNIGFSY</sequence>
<feature type="coiled-coil region" evidence="6">
    <location>
        <begin position="397"/>
        <end position="466"/>
    </location>
</feature>
<dbReference type="PROSITE" id="PS00397">
    <property type="entry name" value="RECOMBINASES_1"/>
    <property type="match status" value="1"/>
</dbReference>
<dbReference type="Pfam" id="PF07508">
    <property type="entry name" value="Recombinase"/>
    <property type="match status" value="1"/>
</dbReference>
<keyword evidence="1" id="KW-0229">DNA integration</keyword>
<evidence type="ECO:0000256" key="3">
    <source>
        <dbReference type="ARBA" id="ARBA00023172"/>
    </source>
</evidence>
<evidence type="ECO:0000256" key="4">
    <source>
        <dbReference type="PIRSR" id="PIRSR606118-50"/>
    </source>
</evidence>
<evidence type="ECO:0000313" key="9">
    <source>
        <dbReference type="EMBL" id="MDC4239865.1"/>
    </source>
</evidence>
<keyword evidence="10" id="KW-1185">Reference proteome</keyword>
<evidence type="ECO:0000256" key="1">
    <source>
        <dbReference type="ARBA" id="ARBA00022908"/>
    </source>
</evidence>
<feature type="active site" description="O-(5'-phospho-DNA)-serine intermediate" evidence="4 5">
    <location>
        <position position="10"/>
    </location>
</feature>
<dbReference type="InterPro" id="IPR036162">
    <property type="entry name" value="Resolvase-like_N_sf"/>
</dbReference>
<dbReference type="InterPro" id="IPR006119">
    <property type="entry name" value="Resolv_N"/>
</dbReference>
<dbReference type="CDD" id="cd03768">
    <property type="entry name" value="SR_ResInv"/>
    <property type="match status" value="1"/>
</dbReference>
<feature type="domain" description="Resolvase/invertase-type recombinase catalytic" evidence="7">
    <location>
        <begin position="2"/>
        <end position="149"/>
    </location>
</feature>
<comment type="caution">
    <text evidence="9">The sequence shown here is derived from an EMBL/GenBank/DDBJ whole genome shotgun (WGS) entry which is preliminary data.</text>
</comment>
<dbReference type="PROSITE" id="PS51737">
    <property type="entry name" value="RECOMBINASE_DNA_BIND"/>
    <property type="match status" value="1"/>
</dbReference>
<dbReference type="InterPro" id="IPR006118">
    <property type="entry name" value="Recombinase_CS"/>
</dbReference>
<evidence type="ECO:0000313" key="10">
    <source>
        <dbReference type="Proteomes" id="UP001141183"/>
    </source>
</evidence>
<dbReference type="InterPro" id="IPR025827">
    <property type="entry name" value="Zn_ribbon_recom_dom"/>
</dbReference>
<evidence type="ECO:0000256" key="5">
    <source>
        <dbReference type="PROSITE-ProRule" id="PRU10137"/>
    </source>
</evidence>
<evidence type="ECO:0000256" key="6">
    <source>
        <dbReference type="SAM" id="Coils"/>
    </source>
</evidence>
<evidence type="ECO:0000259" key="7">
    <source>
        <dbReference type="PROSITE" id="PS51736"/>
    </source>
</evidence>
<dbReference type="SMART" id="SM00857">
    <property type="entry name" value="Resolvase"/>
    <property type="match status" value="1"/>
</dbReference>
<dbReference type="GO" id="GO:0015074">
    <property type="term" value="P:DNA integration"/>
    <property type="evidence" value="ECO:0007669"/>
    <property type="project" value="UniProtKB-KW"/>
</dbReference>
<proteinExistence type="predicted"/>
<dbReference type="AlphaFoldDB" id="A0A9X3XIA0"/>
<keyword evidence="6" id="KW-0175">Coiled coil</keyword>
<dbReference type="InterPro" id="IPR011109">
    <property type="entry name" value="DNA_bind_recombinase_dom"/>
</dbReference>
<dbReference type="EMBL" id="JAMRYU010000006">
    <property type="protein sequence ID" value="MDC4239865.1"/>
    <property type="molecule type" value="Genomic_DNA"/>
</dbReference>
<organism evidence="9 10">
    <name type="scientific">Clostridium tertium</name>
    <dbReference type="NCBI Taxonomy" id="1559"/>
    <lineage>
        <taxon>Bacteria</taxon>
        <taxon>Bacillati</taxon>
        <taxon>Bacillota</taxon>
        <taxon>Clostridia</taxon>
        <taxon>Eubacteriales</taxon>
        <taxon>Clostridiaceae</taxon>
        <taxon>Clostridium</taxon>
    </lineage>
</organism>
<keyword evidence="2" id="KW-0238">DNA-binding</keyword>
<evidence type="ECO:0000259" key="8">
    <source>
        <dbReference type="PROSITE" id="PS51737"/>
    </source>
</evidence>